<evidence type="ECO:0000256" key="1">
    <source>
        <dbReference type="SAM" id="MobiDB-lite"/>
    </source>
</evidence>
<proteinExistence type="predicted"/>
<dbReference type="EMBL" id="VBOS01000183">
    <property type="protein sequence ID" value="TMQ56164.1"/>
    <property type="molecule type" value="Genomic_DNA"/>
</dbReference>
<comment type="caution">
    <text evidence="2">The sequence shown here is derived from an EMBL/GenBank/DDBJ whole genome shotgun (WGS) entry which is preliminary data.</text>
</comment>
<feature type="region of interest" description="Disordered" evidence="1">
    <location>
        <begin position="1"/>
        <end position="31"/>
    </location>
</feature>
<feature type="compositionally biased region" description="Basic and acidic residues" evidence="1">
    <location>
        <begin position="80"/>
        <end position="98"/>
    </location>
</feature>
<gene>
    <name evidence="2" type="ORF">E6K72_05575</name>
</gene>
<evidence type="ECO:0000313" key="2">
    <source>
        <dbReference type="EMBL" id="TMQ56164.1"/>
    </source>
</evidence>
<feature type="compositionally biased region" description="Basic and acidic residues" evidence="1">
    <location>
        <begin position="19"/>
        <end position="31"/>
    </location>
</feature>
<feature type="compositionally biased region" description="Basic and acidic residues" evidence="1">
    <location>
        <begin position="243"/>
        <end position="258"/>
    </location>
</feature>
<sequence>MHQANRALAGSPDHGQAARQRDAALREPDDVNARRQRLAVAQVHAPLTGSHAANFARARAAAGDVEQAQRGGRRARERKRHPDLVHSRIGRDAAQRERGRARHVHPGRGREPLGAPLAHAEPIAVAPARGHAVVLVPDPARPVSERLADRAPAGAVARAVDGGAHAGVRHVPDDPHAIGRCCDADQRDQRRRDAVARESGRAARVDPLRVHEVLDPVAAVGPRDERAACAIGGDRRKRLRTGSRAERDTVRGPLRDAASETMRGRSWRPAAVHSATPSGVHCGAPAAFTRRA</sequence>
<accession>A0A538SY29</accession>
<name>A0A538SY29_UNCEI</name>
<protein>
    <submittedName>
        <fullName evidence="2">Uncharacterized protein</fullName>
    </submittedName>
</protein>
<dbReference type="AlphaFoldDB" id="A0A538SY29"/>
<feature type="region of interest" description="Disordered" evidence="1">
    <location>
        <begin position="59"/>
        <end position="112"/>
    </location>
</feature>
<evidence type="ECO:0000313" key="3">
    <source>
        <dbReference type="Proteomes" id="UP000317716"/>
    </source>
</evidence>
<feature type="compositionally biased region" description="Low complexity" evidence="1">
    <location>
        <begin position="59"/>
        <end position="70"/>
    </location>
</feature>
<feature type="region of interest" description="Disordered" evidence="1">
    <location>
        <begin position="166"/>
        <end position="189"/>
    </location>
</feature>
<organism evidence="2 3">
    <name type="scientific">Eiseniibacteriota bacterium</name>
    <dbReference type="NCBI Taxonomy" id="2212470"/>
    <lineage>
        <taxon>Bacteria</taxon>
        <taxon>Candidatus Eiseniibacteriota</taxon>
    </lineage>
</organism>
<reference evidence="2 3" key="1">
    <citation type="journal article" date="2019" name="Nat. Microbiol.">
        <title>Mediterranean grassland soil C-N compound turnover is dependent on rainfall and depth, and is mediated by genomically divergent microorganisms.</title>
        <authorList>
            <person name="Diamond S."/>
            <person name="Andeer P.F."/>
            <person name="Li Z."/>
            <person name="Crits-Christoph A."/>
            <person name="Burstein D."/>
            <person name="Anantharaman K."/>
            <person name="Lane K.R."/>
            <person name="Thomas B.C."/>
            <person name="Pan C."/>
            <person name="Northen T.R."/>
            <person name="Banfield J.F."/>
        </authorList>
    </citation>
    <scope>NUCLEOTIDE SEQUENCE [LARGE SCALE GENOMIC DNA]</scope>
    <source>
        <strain evidence="2">WS_2</strain>
    </source>
</reference>
<feature type="region of interest" description="Disordered" evidence="1">
    <location>
        <begin position="238"/>
        <end position="292"/>
    </location>
</feature>
<feature type="compositionally biased region" description="Basic and acidic residues" evidence="1">
    <location>
        <begin position="170"/>
        <end position="189"/>
    </location>
</feature>
<dbReference type="Proteomes" id="UP000317716">
    <property type="component" value="Unassembled WGS sequence"/>
</dbReference>